<comment type="caution">
    <text evidence="1">The sequence shown here is derived from an EMBL/GenBank/DDBJ whole genome shotgun (WGS) entry which is preliminary data.</text>
</comment>
<dbReference type="AlphaFoldDB" id="A0A8S1GSV1"/>
<evidence type="ECO:0000313" key="2">
    <source>
        <dbReference type="Proteomes" id="UP000835052"/>
    </source>
</evidence>
<gene>
    <name evidence="1" type="ORF">CAUJ_LOCUS1632</name>
</gene>
<dbReference type="Proteomes" id="UP000835052">
    <property type="component" value="Unassembled WGS sequence"/>
</dbReference>
<sequence>MSSMGLAYNGYGMYGGMTDYSSLMNGYGNAYSNPMMYNSLGMNSMYGLGGMGGLGGLSSLSGTSSLGYDVTGMYNNGMYGNAYNPYGTMMNAYGMNSGMNGMTGMNSMTGMTGLNGMLNQFGNTVSNTNGYGNSVTATSGNGLNNGNTMRAYGRRTSQSYQQANRFGPSHQGCTGVGCGGWAAQKS</sequence>
<reference evidence="1" key="1">
    <citation type="submission" date="2020-10" db="EMBL/GenBank/DDBJ databases">
        <authorList>
            <person name="Kikuchi T."/>
        </authorList>
    </citation>
    <scope>NUCLEOTIDE SEQUENCE</scope>
    <source>
        <strain evidence="1">NKZ352</strain>
    </source>
</reference>
<organism evidence="1 2">
    <name type="scientific">Caenorhabditis auriculariae</name>
    <dbReference type="NCBI Taxonomy" id="2777116"/>
    <lineage>
        <taxon>Eukaryota</taxon>
        <taxon>Metazoa</taxon>
        <taxon>Ecdysozoa</taxon>
        <taxon>Nematoda</taxon>
        <taxon>Chromadorea</taxon>
        <taxon>Rhabditida</taxon>
        <taxon>Rhabditina</taxon>
        <taxon>Rhabditomorpha</taxon>
        <taxon>Rhabditoidea</taxon>
        <taxon>Rhabditidae</taxon>
        <taxon>Peloderinae</taxon>
        <taxon>Caenorhabditis</taxon>
    </lineage>
</organism>
<proteinExistence type="predicted"/>
<protein>
    <submittedName>
        <fullName evidence="1">Uncharacterized protein</fullName>
    </submittedName>
</protein>
<dbReference type="EMBL" id="CAJGYM010000003">
    <property type="protein sequence ID" value="CAD6185713.1"/>
    <property type="molecule type" value="Genomic_DNA"/>
</dbReference>
<accession>A0A8S1GSV1</accession>
<keyword evidence="2" id="KW-1185">Reference proteome</keyword>
<name>A0A8S1GSV1_9PELO</name>
<evidence type="ECO:0000313" key="1">
    <source>
        <dbReference type="EMBL" id="CAD6185713.1"/>
    </source>
</evidence>